<dbReference type="Proteomes" id="UP000807342">
    <property type="component" value="Unassembled WGS sequence"/>
</dbReference>
<organism evidence="1 2">
    <name type="scientific">Macrolepiota fuliginosa MF-IS2</name>
    <dbReference type="NCBI Taxonomy" id="1400762"/>
    <lineage>
        <taxon>Eukaryota</taxon>
        <taxon>Fungi</taxon>
        <taxon>Dikarya</taxon>
        <taxon>Basidiomycota</taxon>
        <taxon>Agaricomycotina</taxon>
        <taxon>Agaricomycetes</taxon>
        <taxon>Agaricomycetidae</taxon>
        <taxon>Agaricales</taxon>
        <taxon>Agaricineae</taxon>
        <taxon>Agaricaceae</taxon>
        <taxon>Macrolepiota</taxon>
    </lineage>
</organism>
<dbReference type="AlphaFoldDB" id="A0A9P5X2D1"/>
<evidence type="ECO:0000313" key="2">
    <source>
        <dbReference type="Proteomes" id="UP000807342"/>
    </source>
</evidence>
<sequence length="83" mass="9591">MFVNPGLRVLWSPWRGLYLRFFVQLIMDGASHNEALANRAAALNILDLTLEHLDIKARQAAGKGRQGLWRETANWMRPSLLFW</sequence>
<accession>A0A9P5X2D1</accession>
<gene>
    <name evidence="1" type="ORF">P691DRAFT_484253</name>
</gene>
<proteinExistence type="predicted"/>
<keyword evidence="2" id="KW-1185">Reference proteome</keyword>
<comment type="caution">
    <text evidence="1">The sequence shown here is derived from an EMBL/GenBank/DDBJ whole genome shotgun (WGS) entry which is preliminary data.</text>
</comment>
<name>A0A9P5X2D1_9AGAR</name>
<dbReference type="EMBL" id="MU151649">
    <property type="protein sequence ID" value="KAF9442349.1"/>
    <property type="molecule type" value="Genomic_DNA"/>
</dbReference>
<reference evidence="1" key="1">
    <citation type="submission" date="2020-11" db="EMBL/GenBank/DDBJ databases">
        <authorList>
            <consortium name="DOE Joint Genome Institute"/>
            <person name="Ahrendt S."/>
            <person name="Riley R."/>
            <person name="Andreopoulos W."/>
            <person name="Labutti K."/>
            <person name="Pangilinan J."/>
            <person name="Ruiz-Duenas F.J."/>
            <person name="Barrasa J.M."/>
            <person name="Sanchez-Garcia M."/>
            <person name="Camarero S."/>
            <person name="Miyauchi S."/>
            <person name="Serrano A."/>
            <person name="Linde D."/>
            <person name="Babiker R."/>
            <person name="Drula E."/>
            <person name="Ayuso-Fernandez I."/>
            <person name="Pacheco R."/>
            <person name="Padilla G."/>
            <person name="Ferreira P."/>
            <person name="Barriuso J."/>
            <person name="Kellner H."/>
            <person name="Castanera R."/>
            <person name="Alfaro M."/>
            <person name="Ramirez L."/>
            <person name="Pisabarro A.G."/>
            <person name="Kuo A."/>
            <person name="Tritt A."/>
            <person name="Lipzen A."/>
            <person name="He G."/>
            <person name="Yan M."/>
            <person name="Ng V."/>
            <person name="Cullen D."/>
            <person name="Martin F."/>
            <person name="Rosso M.-N."/>
            <person name="Henrissat B."/>
            <person name="Hibbett D."/>
            <person name="Martinez A.T."/>
            <person name="Grigoriev I.V."/>
        </authorList>
    </citation>
    <scope>NUCLEOTIDE SEQUENCE</scope>
    <source>
        <strain evidence="1">MF-IS2</strain>
    </source>
</reference>
<protein>
    <submittedName>
        <fullName evidence="1">Uncharacterized protein</fullName>
    </submittedName>
</protein>
<evidence type="ECO:0000313" key="1">
    <source>
        <dbReference type="EMBL" id="KAF9442349.1"/>
    </source>
</evidence>